<name>A0ACC1SI27_9HYPO</name>
<comment type="caution">
    <text evidence="1">The sequence shown here is derived from an EMBL/GenBank/DDBJ whole genome shotgun (WGS) entry which is preliminary data.</text>
</comment>
<organism evidence="1 2">
    <name type="scientific">Fusarium decemcellulare</name>
    <dbReference type="NCBI Taxonomy" id="57161"/>
    <lineage>
        <taxon>Eukaryota</taxon>
        <taxon>Fungi</taxon>
        <taxon>Dikarya</taxon>
        <taxon>Ascomycota</taxon>
        <taxon>Pezizomycotina</taxon>
        <taxon>Sordariomycetes</taxon>
        <taxon>Hypocreomycetidae</taxon>
        <taxon>Hypocreales</taxon>
        <taxon>Nectriaceae</taxon>
        <taxon>Fusarium</taxon>
        <taxon>Fusarium decemcellulare species complex</taxon>
    </lineage>
</organism>
<reference evidence="1" key="1">
    <citation type="submission" date="2022-08" db="EMBL/GenBank/DDBJ databases">
        <title>Genome Sequence of Fusarium decemcellulare.</title>
        <authorList>
            <person name="Buettner E."/>
        </authorList>
    </citation>
    <scope>NUCLEOTIDE SEQUENCE</scope>
    <source>
        <strain evidence="1">Babe19</strain>
    </source>
</reference>
<evidence type="ECO:0000313" key="2">
    <source>
        <dbReference type="Proteomes" id="UP001148629"/>
    </source>
</evidence>
<dbReference type="EMBL" id="JANRMS010000417">
    <property type="protein sequence ID" value="KAJ3540247.1"/>
    <property type="molecule type" value="Genomic_DNA"/>
</dbReference>
<keyword evidence="2" id="KW-1185">Reference proteome</keyword>
<gene>
    <name evidence="1" type="ORF">NM208_g5148</name>
</gene>
<evidence type="ECO:0000313" key="1">
    <source>
        <dbReference type="EMBL" id="KAJ3540247.1"/>
    </source>
</evidence>
<accession>A0ACC1SI27</accession>
<proteinExistence type="predicted"/>
<dbReference type="Proteomes" id="UP001148629">
    <property type="component" value="Unassembled WGS sequence"/>
</dbReference>
<sequence>MADFQSSPRDSKPEIDAIEDVKIDQPTNNASGTVNLYHDGAVVLVPTPNPLNLPPWRKYMIILLVGLYSGISVAGTSGLGSVYTEVQKMYPNDNPSRVTDLLTYPTLFMGIGNVFCMPLAVAIGRRPVFLFSLVMLVASGIWCACSTSLSSHIAGRDIFSMAAGQSEALAPLIVQEIHFLHEHGIKLAYFVGVQTTLTAAFFVATTYIVPAIGLKWWMPKASSHIAYGYSRYISLLTPETEGAVHLKLDKNGNVSREGTDEILFQVTTRHETFLQPEKYGPRTWRYDLQLFHKKPDWKALVTFYKDTAQSLVLPTTLWMLILNGAFLGLYVYQASTFAVILVSPPYSFHVEWLGYVQLVQVLDCVIMVPLLGYGSDFLCKFLSRRRKGVFEPEYRLLVLAIPAAAAIIFCVIYGRAGAMPDKWHWMAVVVTYHLGYFAFLGVNLVGITFAVDSFPSKAGPLLLVICAGRGFISFGLSYSTVPLINLTGYDGALNIFAIICSILSGFGIIAYFIGRRHSRTSNPKMPKTCGLAPTATHLCGESCDPAGNCFTDHFRVIHIIDAEGCLGAVLPSRCRRSKSIEKHTREASLSTEKL</sequence>
<protein>
    <submittedName>
        <fullName evidence="1">Uncharacterized protein</fullName>
    </submittedName>
</protein>